<name>A0A137P1H3_CONC2</name>
<reference evidence="2 3" key="1">
    <citation type="journal article" date="2015" name="Genome Biol. Evol.">
        <title>Phylogenomic analyses indicate that early fungi evolved digesting cell walls of algal ancestors of land plants.</title>
        <authorList>
            <person name="Chang Y."/>
            <person name="Wang S."/>
            <person name="Sekimoto S."/>
            <person name="Aerts A.L."/>
            <person name="Choi C."/>
            <person name="Clum A."/>
            <person name="LaButti K.M."/>
            <person name="Lindquist E.A."/>
            <person name="Yee Ngan C."/>
            <person name="Ohm R.A."/>
            <person name="Salamov A.A."/>
            <person name="Grigoriev I.V."/>
            <person name="Spatafora J.W."/>
            <person name="Berbee M.L."/>
        </authorList>
    </citation>
    <scope>NUCLEOTIDE SEQUENCE [LARGE SCALE GENOMIC DNA]</scope>
    <source>
        <strain evidence="2 3">NRRL 28638</strain>
    </source>
</reference>
<organism evidence="2 3">
    <name type="scientific">Conidiobolus coronatus (strain ATCC 28846 / CBS 209.66 / NRRL 28638)</name>
    <name type="common">Delacroixia coronata</name>
    <dbReference type="NCBI Taxonomy" id="796925"/>
    <lineage>
        <taxon>Eukaryota</taxon>
        <taxon>Fungi</taxon>
        <taxon>Fungi incertae sedis</taxon>
        <taxon>Zoopagomycota</taxon>
        <taxon>Entomophthoromycotina</taxon>
        <taxon>Entomophthoromycetes</taxon>
        <taxon>Entomophthorales</taxon>
        <taxon>Ancylistaceae</taxon>
        <taxon>Conidiobolus</taxon>
    </lineage>
</organism>
<accession>A0A137P1H3</accession>
<keyword evidence="3" id="KW-1185">Reference proteome</keyword>
<feature type="compositionally biased region" description="Polar residues" evidence="1">
    <location>
        <begin position="21"/>
        <end position="37"/>
    </location>
</feature>
<feature type="region of interest" description="Disordered" evidence="1">
    <location>
        <begin position="1"/>
        <end position="60"/>
    </location>
</feature>
<gene>
    <name evidence="2" type="ORF">CONCODRAFT_71986</name>
</gene>
<evidence type="ECO:0000256" key="1">
    <source>
        <dbReference type="SAM" id="MobiDB-lite"/>
    </source>
</evidence>
<protein>
    <submittedName>
        <fullName evidence="2">Uncharacterized protein</fullName>
    </submittedName>
</protein>
<evidence type="ECO:0000313" key="2">
    <source>
        <dbReference type="EMBL" id="KXN68808.1"/>
    </source>
</evidence>
<evidence type="ECO:0000313" key="3">
    <source>
        <dbReference type="Proteomes" id="UP000070444"/>
    </source>
</evidence>
<dbReference type="EMBL" id="KQ964560">
    <property type="protein sequence ID" value="KXN68808.1"/>
    <property type="molecule type" value="Genomic_DNA"/>
</dbReference>
<dbReference type="Proteomes" id="UP000070444">
    <property type="component" value="Unassembled WGS sequence"/>
</dbReference>
<feature type="compositionally biased region" description="Polar residues" evidence="1">
    <location>
        <begin position="183"/>
        <end position="197"/>
    </location>
</feature>
<proteinExistence type="predicted"/>
<feature type="region of interest" description="Disordered" evidence="1">
    <location>
        <begin position="156"/>
        <end position="273"/>
    </location>
</feature>
<feature type="compositionally biased region" description="Polar residues" evidence="1">
    <location>
        <begin position="233"/>
        <end position="246"/>
    </location>
</feature>
<dbReference type="AlphaFoldDB" id="A0A137P1H3"/>
<feature type="compositionally biased region" description="Low complexity" evidence="1">
    <location>
        <begin position="211"/>
        <end position="221"/>
    </location>
</feature>
<sequence>MGKATVTQPPSNPPPYNKPSVVTTSRVGNASQANSLLSLKREKESQIELPSKQIKQDAKNSQTWTHEEILAVLHWLSNRDNLTAFRSSALAQYKVMEQKLDIGKTAGQIQRQLEFLGEKYKLIRIRSSMEKPTSPEKQKEANCKSFQYFSLMDDIFGDDNNKRSQPQQAPTRSQTLAMGPGPGTQQSGKKSESSQTYFYLPKPIRPSQIKNNNTSLNSTTNGAPPVNKPKHSATVSALPSSTTTFNRPPPTRGETLPTTNFKRLMPSNGQGPHERFDRTYPVLGSHHHHQGESYSPIHDDGELSPLQSQVLRKKLHLLETQERYLEEQRQDMVIERNQNQAQLDMISKNLLSLNQQIEKQSQILMDLVSQLRDQKK</sequence>
<feature type="compositionally biased region" description="Polar residues" evidence="1">
    <location>
        <begin position="163"/>
        <end position="176"/>
    </location>
</feature>